<reference evidence="8 9" key="1">
    <citation type="journal article" date="2015" name="Genome Announc.">
        <title>Expanding the biotechnology potential of lactobacilli through comparative genomics of 213 strains and associated genera.</title>
        <authorList>
            <person name="Sun Z."/>
            <person name="Harris H.M."/>
            <person name="McCann A."/>
            <person name="Guo C."/>
            <person name="Argimon S."/>
            <person name="Zhang W."/>
            <person name="Yang X."/>
            <person name="Jeffery I.B."/>
            <person name="Cooney J.C."/>
            <person name="Kagawa T.F."/>
            <person name="Liu W."/>
            <person name="Song Y."/>
            <person name="Salvetti E."/>
            <person name="Wrobel A."/>
            <person name="Rasinkangas P."/>
            <person name="Parkhill J."/>
            <person name="Rea M.C."/>
            <person name="O'Sullivan O."/>
            <person name="Ritari J."/>
            <person name="Douillard F.P."/>
            <person name="Paul Ross R."/>
            <person name="Yang R."/>
            <person name="Briner A.E."/>
            <person name="Felis G.E."/>
            <person name="de Vos W.M."/>
            <person name="Barrangou R."/>
            <person name="Klaenhammer T.R."/>
            <person name="Caufield P.W."/>
            <person name="Cui Y."/>
            <person name="Zhang H."/>
            <person name="O'Toole P.W."/>
        </authorList>
    </citation>
    <scope>NUCLEOTIDE SEQUENCE [LARGE SCALE GENOMIC DNA]</scope>
    <source>
        <strain evidence="8 9">DSM 19972</strain>
    </source>
</reference>
<comment type="subcellular location">
    <subcellularLocation>
        <location evidence="1 6">Cell membrane</location>
        <topology evidence="1 6">Multi-pass membrane protein</topology>
    </subcellularLocation>
</comment>
<feature type="transmembrane region" description="Helical" evidence="6">
    <location>
        <begin position="183"/>
        <end position="200"/>
    </location>
</feature>
<evidence type="ECO:0000256" key="3">
    <source>
        <dbReference type="ARBA" id="ARBA00022692"/>
    </source>
</evidence>
<evidence type="ECO:0000313" key="9">
    <source>
        <dbReference type="Proteomes" id="UP000051686"/>
    </source>
</evidence>
<evidence type="ECO:0000256" key="6">
    <source>
        <dbReference type="RuleBase" id="RU366058"/>
    </source>
</evidence>
<comment type="similarity">
    <text evidence="6">Belongs to the TVP38/TMEM64 family.</text>
</comment>
<evidence type="ECO:0000256" key="4">
    <source>
        <dbReference type="ARBA" id="ARBA00022989"/>
    </source>
</evidence>
<dbReference type="EMBL" id="AZEH01000039">
    <property type="protein sequence ID" value="KRL04569.1"/>
    <property type="molecule type" value="Genomic_DNA"/>
</dbReference>
<feature type="transmembrane region" description="Helical" evidence="6">
    <location>
        <begin position="38"/>
        <end position="56"/>
    </location>
</feature>
<dbReference type="PANTHER" id="PTHR12677">
    <property type="entry name" value="GOLGI APPARATUS MEMBRANE PROTEIN TVP38-RELATED"/>
    <property type="match status" value="1"/>
</dbReference>
<evidence type="ECO:0000256" key="2">
    <source>
        <dbReference type="ARBA" id="ARBA00022475"/>
    </source>
</evidence>
<keyword evidence="2 6" id="KW-1003">Cell membrane</keyword>
<feature type="transmembrane region" description="Helical" evidence="6">
    <location>
        <begin position="153"/>
        <end position="171"/>
    </location>
</feature>
<evidence type="ECO:0000313" key="8">
    <source>
        <dbReference type="EMBL" id="KRL04569.1"/>
    </source>
</evidence>
<proteinExistence type="inferred from homology"/>
<dbReference type="InterPro" id="IPR032816">
    <property type="entry name" value="VTT_dom"/>
</dbReference>
<accession>A0A0R1M9I4</accession>
<comment type="caution">
    <text evidence="6">Lacks conserved residue(s) required for the propagation of feature annotation.</text>
</comment>
<keyword evidence="3 6" id="KW-0812">Transmembrane</keyword>
<dbReference type="AlphaFoldDB" id="A0A0R1M9I4"/>
<keyword evidence="4 6" id="KW-1133">Transmembrane helix</keyword>
<evidence type="ECO:0000256" key="1">
    <source>
        <dbReference type="ARBA" id="ARBA00004651"/>
    </source>
</evidence>
<comment type="caution">
    <text evidence="8">The sequence shown here is derived from an EMBL/GenBank/DDBJ whole genome shotgun (WGS) entry which is preliminary data.</text>
</comment>
<dbReference type="GO" id="GO:0005886">
    <property type="term" value="C:plasma membrane"/>
    <property type="evidence" value="ECO:0007669"/>
    <property type="project" value="UniProtKB-SubCell"/>
</dbReference>
<sequence>MVLTFIGYQLFNQYKPELVQLAHHQISKQALLHSVREHNLQAAVLLVILTALMSAFPGLPTSVICVFIGLCYGSFVGSVLNIIGNTAGNLLALTLLNKLEFLDEKTRENHWVKAISRMRHPRLGLMVAYMIPIIPSFLVNFTANKLRIKISHLCLVMFLGVMPSSILYALSGNSLFNGFNKRAVILWACVISFIVLIYFIHKDTRKKLAAE</sequence>
<evidence type="ECO:0000256" key="5">
    <source>
        <dbReference type="ARBA" id="ARBA00023136"/>
    </source>
</evidence>
<protein>
    <recommendedName>
        <fullName evidence="6">TVP38/TMEM64 family membrane protein</fullName>
    </recommendedName>
</protein>
<gene>
    <name evidence="8" type="ORF">FD46_GL001701</name>
</gene>
<dbReference type="STRING" id="1423777.FD46_GL001701"/>
<dbReference type="PANTHER" id="PTHR12677:SF59">
    <property type="entry name" value="GOLGI APPARATUS MEMBRANE PROTEIN TVP38-RELATED"/>
    <property type="match status" value="1"/>
</dbReference>
<organism evidence="8 9">
    <name type="scientific">Liquorilactobacillus oeni DSM 19972</name>
    <dbReference type="NCBI Taxonomy" id="1423777"/>
    <lineage>
        <taxon>Bacteria</taxon>
        <taxon>Bacillati</taxon>
        <taxon>Bacillota</taxon>
        <taxon>Bacilli</taxon>
        <taxon>Lactobacillales</taxon>
        <taxon>Lactobacillaceae</taxon>
        <taxon>Liquorilactobacillus</taxon>
    </lineage>
</organism>
<dbReference type="Proteomes" id="UP000051686">
    <property type="component" value="Unassembled WGS sequence"/>
</dbReference>
<keyword evidence="9" id="KW-1185">Reference proteome</keyword>
<evidence type="ECO:0000259" key="7">
    <source>
        <dbReference type="Pfam" id="PF09335"/>
    </source>
</evidence>
<name>A0A0R1M9I4_9LACO</name>
<feature type="domain" description="VTT" evidence="7">
    <location>
        <begin position="59"/>
        <end position="173"/>
    </location>
</feature>
<keyword evidence="5 6" id="KW-0472">Membrane</keyword>
<dbReference type="Pfam" id="PF09335">
    <property type="entry name" value="VTT_dom"/>
    <property type="match status" value="1"/>
</dbReference>
<feature type="transmembrane region" description="Helical" evidence="6">
    <location>
        <begin position="123"/>
        <end position="141"/>
    </location>
</feature>
<dbReference type="InterPro" id="IPR015414">
    <property type="entry name" value="TMEM64"/>
</dbReference>
<dbReference type="PATRIC" id="fig|1423777.3.peg.1754"/>